<accession>A0A0H4PAF5</accession>
<gene>
    <name evidence="2" type="ORF">CA2015_1751</name>
</gene>
<feature type="domain" description="LUD" evidence="1">
    <location>
        <begin position="93"/>
        <end position="192"/>
    </location>
</feature>
<dbReference type="InterPro" id="IPR037171">
    <property type="entry name" value="NagB/RpiA_transferase-like"/>
</dbReference>
<evidence type="ECO:0000313" key="3">
    <source>
        <dbReference type="Proteomes" id="UP000036520"/>
    </source>
</evidence>
<dbReference type="OrthoDB" id="9794157at2"/>
<dbReference type="EMBL" id="CP012040">
    <property type="protein sequence ID" value="AKP51184.1"/>
    <property type="molecule type" value="Genomic_DNA"/>
</dbReference>
<sequence>MNSSKEAIIAAIKKNKPDLLPLPEHPEYPYEDNLIEQFQASIKSNGGTARTGEGKAAVQSYLKENFASDKQILSLVDGITGNFDIGKVEDPHELEHIEVAILEGDWGVVENAAIWLPEEKIVHRALPFIAQHLIVLLKVDRLLGNMHEVYQKINVAEPGYGVFVAGPSKTADIEQSLVIGAHGPRSMVVFLME</sequence>
<dbReference type="SUPFAM" id="SSF100950">
    <property type="entry name" value="NagB/RpiA/CoA transferase-like"/>
    <property type="match status" value="1"/>
</dbReference>
<dbReference type="PANTHER" id="PTHR43682:SF1">
    <property type="entry name" value="LACTATE UTILIZATION PROTEIN C"/>
    <property type="match status" value="1"/>
</dbReference>
<dbReference type="STRING" id="320787.CA2015_1751"/>
<evidence type="ECO:0000259" key="1">
    <source>
        <dbReference type="Pfam" id="PF02589"/>
    </source>
</evidence>
<organism evidence="2 3">
    <name type="scientific">Cyclobacterium amurskyense</name>
    <dbReference type="NCBI Taxonomy" id="320787"/>
    <lineage>
        <taxon>Bacteria</taxon>
        <taxon>Pseudomonadati</taxon>
        <taxon>Bacteroidota</taxon>
        <taxon>Cytophagia</taxon>
        <taxon>Cytophagales</taxon>
        <taxon>Cyclobacteriaceae</taxon>
        <taxon>Cyclobacterium</taxon>
    </lineage>
</organism>
<dbReference type="Gene3D" id="3.40.50.10420">
    <property type="entry name" value="NagB/RpiA/CoA transferase-like"/>
    <property type="match status" value="1"/>
</dbReference>
<dbReference type="InterPro" id="IPR003741">
    <property type="entry name" value="LUD_dom"/>
</dbReference>
<name>A0A0H4PAF5_9BACT</name>
<dbReference type="PANTHER" id="PTHR43682">
    <property type="entry name" value="LACTATE UTILIZATION PROTEIN C"/>
    <property type="match status" value="1"/>
</dbReference>
<dbReference type="Proteomes" id="UP000036520">
    <property type="component" value="Chromosome"/>
</dbReference>
<dbReference type="Pfam" id="PF02589">
    <property type="entry name" value="LUD_dom"/>
    <property type="match status" value="1"/>
</dbReference>
<dbReference type="KEGG" id="camu:CA2015_1751"/>
<dbReference type="AlphaFoldDB" id="A0A0H4PAF5"/>
<dbReference type="RefSeq" id="WP_048644437.1">
    <property type="nucleotide sequence ID" value="NZ_CAXBGM010000218.1"/>
</dbReference>
<dbReference type="InterPro" id="IPR024185">
    <property type="entry name" value="FTHF_cligase-like_sf"/>
</dbReference>
<protein>
    <submittedName>
        <fullName evidence="2">Putative L-lactate dehydrogenase subunit</fullName>
    </submittedName>
</protein>
<proteinExistence type="predicted"/>
<evidence type="ECO:0000313" key="2">
    <source>
        <dbReference type="EMBL" id="AKP51184.1"/>
    </source>
</evidence>
<keyword evidence="3" id="KW-1185">Reference proteome</keyword>
<reference evidence="2 3" key="1">
    <citation type="submission" date="2015-07" db="EMBL/GenBank/DDBJ databases">
        <authorList>
            <person name="Kim K.M."/>
        </authorList>
    </citation>
    <scope>NUCLEOTIDE SEQUENCE [LARGE SCALE GENOMIC DNA]</scope>
    <source>
        <strain evidence="2 3">KCTC 12363</strain>
    </source>
</reference>